<name>A0A834TFH0_9FABA</name>
<organism evidence="2 3">
    <name type="scientific">Senna tora</name>
    <dbReference type="NCBI Taxonomy" id="362788"/>
    <lineage>
        <taxon>Eukaryota</taxon>
        <taxon>Viridiplantae</taxon>
        <taxon>Streptophyta</taxon>
        <taxon>Embryophyta</taxon>
        <taxon>Tracheophyta</taxon>
        <taxon>Spermatophyta</taxon>
        <taxon>Magnoliopsida</taxon>
        <taxon>eudicotyledons</taxon>
        <taxon>Gunneridae</taxon>
        <taxon>Pentapetalae</taxon>
        <taxon>rosids</taxon>
        <taxon>fabids</taxon>
        <taxon>Fabales</taxon>
        <taxon>Fabaceae</taxon>
        <taxon>Caesalpinioideae</taxon>
        <taxon>Cassia clade</taxon>
        <taxon>Senna</taxon>
    </lineage>
</organism>
<comment type="caution">
    <text evidence="2">The sequence shown here is derived from an EMBL/GenBank/DDBJ whole genome shotgun (WGS) entry which is preliminary data.</text>
</comment>
<reference evidence="2" key="1">
    <citation type="submission" date="2020-09" db="EMBL/GenBank/DDBJ databases">
        <title>Genome-Enabled Discovery of Anthraquinone Biosynthesis in Senna tora.</title>
        <authorList>
            <person name="Kang S.-H."/>
            <person name="Pandey R.P."/>
            <person name="Lee C.-M."/>
            <person name="Sim J.-S."/>
            <person name="Jeong J.-T."/>
            <person name="Choi B.-S."/>
            <person name="Jung M."/>
            <person name="Ginzburg D."/>
            <person name="Zhao K."/>
            <person name="Won S.Y."/>
            <person name="Oh T.-J."/>
            <person name="Yu Y."/>
            <person name="Kim N.-H."/>
            <person name="Lee O.R."/>
            <person name="Lee T.-H."/>
            <person name="Bashyal P."/>
            <person name="Kim T.-S."/>
            <person name="Lee W.-H."/>
            <person name="Kawkins C."/>
            <person name="Kim C.-K."/>
            <person name="Kim J.S."/>
            <person name="Ahn B.O."/>
            <person name="Rhee S.Y."/>
            <person name="Sohng J.K."/>
        </authorList>
    </citation>
    <scope>NUCLEOTIDE SEQUENCE</scope>
    <source>
        <tissue evidence="2">Leaf</tissue>
    </source>
</reference>
<feature type="compositionally biased region" description="Basic and acidic residues" evidence="1">
    <location>
        <begin position="90"/>
        <end position="106"/>
    </location>
</feature>
<dbReference type="Proteomes" id="UP000634136">
    <property type="component" value="Unassembled WGS sequence"/>
</dbReference>
<feature type="region of interest" description="Disordered" evidence="1">
    <location>
        <begin position="85"/>
        <end position="108"/>
    </location>
</feature>
<keyword evidence="3" id="KW-1185">Reference proteome</keyword>
<sequence>MKPHPIRHIAQNHTPLPIIIININPQILTQNLAKFAHLRTKHKLIITTSTSSITEFLNLEPIAHRFAARPAFHSARRHEPLARGTIESAEPPHRGFDANGRSRESDVQIGGDSNRALFGIRGFEGEASPVTSEGDVEKKAKRRRTRGALTISPAEEEKFMDLSLQNATFSVEIKRIPAIGPAVVYK</sequence>
<evidence type="ECO:0000313" key="3">
    <source>
        <dbReference type="Proteomes" id="UP000634136"/>
    </source>
</evidence>
<proteinExistence type="predicted"/>
<protein>
    <submittedName>
        <fullName evidence="2">Uncharacterized protein</fullName>
    </submittedName>
</protein>
<evidence type="ECO:0000313" key="2">
    <source>
        <dbReference type="EMBL" id="KAF7820301.1"/>
    </source>
</evidence>
<dbReference type="EMBL" id="JAAIUW010000008">
    <property type="protein sequence ID" value="KAF7820301.1"/>
    <property type="molecule type" value="Genomic_DNA"/>
</dbReference>
<gene>
    <name evidence="2" type="ORF">G2W53_025756</name>
</gene>
<accession>A0A834TFH0</accession>
<dbReference type="AlphaFoldDB" id="A0A834TFH0"/>
<evidence type="ECO:0000256" key="1">
    <source>
        <dbReference type="SAM" id="MobiDB-lite"/>
    </source>
</evidence>